<dbReference type="EC" id="3.1.3.16" evidence="5"/>
<evidence type="ECO:0000256" key="16">
    <source>
        <dbReference type="SAM" id="Phobius"/>
    </source>
</evidence>
<comment type="catalytic activity">
    <reaction evidence="14">
        <text>O-phospho-L-seryl-[protein] + H2O = L-seryl-[protein] + phosphate</text>
        <dbReference type="Rhea" id="RHEA:20629"/>
        <dbReference type="Rhea" id="RHEA-COMP:9863"/>
        <dbReference type="Rhea" id="RHEA-COMP:11604"/>
        <dbReference type="ChEBI" id="CHEBI:15377"/>
        <dbReference type="ChEBI" id="CHEBI:29999"/>
        <dbReference type="ChEBI" id="CHEBI:43474"/>
        <dbReference type="ChEBI" id="CHEBI:83421"/>
        <dbReference type="EC" id="3.1.3.16"/>
    </reaction>
</comment>
<dbReference type="Pfam" id="PF00481">
    <property type="entry name" value="PP2C"/>
    <property type="match status" value="1"/>
</dbReference>
<dbReference type="PROSITE" id="PS51746">
    <property type="entry name" value="PPM_2"/>
    <property type="match status" value="1"/>
</dbReference>
<reference evidence="18" key="2">
    <citation type="submission" date="2020-10" db="EMBL/GenBank/DDBJ databases">
        <authorList>
            <person name="Cooper E.A."/>
            <person name="Brenton Z.W."/>
            <person name="Flinn B.S."/>
            <person name="Jenkins J."/>
            <person name="Shu S."/>
            <person name="Flowers D."/>
            <person name="Luo F."/>
            <person name="Wang Y."/>
            <person name="Xia P."/>
            <person name="Barry K."/>
            <person name="Daum C."/>
            <person name="Lipzen A."/>
            <person name="Yoshinaga Y."/>
            <person name="Schmutz J."/>
            <person name="Saski C."/>
            <person name="Vermerris W."/>
            <person name="Kresovich S."/>
        </authorList>
    </citation>
    <scope>NUCLEOTIDE SEQUENCE</scope>
</reference>
<dbReference type="PANTHER" id="PTHR13832">
    <property type="entry name" value="PROTEIN PHOSPHATASE 2C"/>
    <property type="match status" value="1"/>
</dbReference>
<sequence length="498" mass="53722">MRRAEGERQRRKRVSLPHRRAGCCMRHCGGDGGGSWSCVDPPHRLPMPRPISGKPATTVCGCARTWATSERCDVAGRRGSLGLRRRISCAVPSRLLSLPTPASLAVKSKKMALLSPRVPRLPPSTFTFTFAAAAGAPCFGRAARCQATAAGGVAAAGPPSSELEAVQWGSAKLQGVRDEMEDEILLRPGSLLDGFSFAAVLDGHAGFSAVQFLRDELYKECAAALDGGAVLSTKNLDAITVSIQRAFAAVDAKLSTWLEQADKDDDSGATATAMFLRNDVLVVSHIGDSCLVISRGGRPEALTSSHRPYGNNKTSLEEVKRIRAAGGWIVDGRICGDISVSRAFGDIRFKTRKNEMLVKGVKEGRWTDKFISRIKFKDDLIISSPDVSLVELGPDVEFVLLATDGLWDYIKSSEAVAFVRDQLRQHGDVQLACEALGQKALDQRSKDNISIVIADLGRTNWKALPDERPNMFLELSQAVATVGVVSIGIWFSSFLGLQ</sequence>
<keyword evidence="7" id="KW-0479">Metal-binding</keyword>
<feature type="transmembrane region" description="Helical" evidence="16">
    <location>
        <begin position="478"/>
        <end position="497"/>
    </location>
</feature>
<evidence type="ECO:0000256" key="7">
    <source>
        <dbReference type="ARBA" id="ARBA00022723"/>
    </source>
</evidence>
<evidence type="ECO:0000256" key="15">
    <source>
        <dbReference type="ARBA" id="ARBA00048336"/>
    </source>
</evidence>
<evidence type="ECO:0000256" key="11">
    <source>
        <dbReference type="ARBA" id="ARBA00022989"/>
    </source>
</evidence>
<reference evidence="18" key="1">
    <citation type="journal article" date="2019" name="BMC Genomics">
        <title>A new reference genome for Sorghum bicolor reveals high levels of sequence similarity between sweet and grain genotypes: implications for the genetics of sugar metabolism.</title>
        <authorList>
            <person name="Cooper E.A."/>
            <person name="Brenton Z.W."/>
            <person name="Flinn B.S."/>
            <person name="Jenkins J."/>
            <person name="Shu S."/>
            <person name="Flowers D."/>
            <person name="Luo F."/>
            <person name="Wang Y."/>
            <person name="Xia P."/>
            <person name="Barry K."/>
            <person name="Daum C."/>
            <person name="Lipzen A."/>
            <person name="Yoshinaga Y."/>
            <person name="Schmutz J."/>
            <person name="Saski C."/>
            <person name="Vermerris W."/>
            <person name="Kresovich S."/>
        </authorList>
    </citation>
    <scope>NUCLEOTIDE SEQUENCE</scope>
</reference>
<evidence type="ECO:0000256" key="10">
    <source>
        <dbReference type="ARBA" id="ARBA00022912"/>
    </source>
</evidence>
<evidence type="ECO:0000256" key="1">
    <source>
        <dbReference type="ARBA" id="ARBA00001936"/>
    </source>
</evidence>
<dbReference type="InterPro" id="IPR036457">
    <property type="entry name" value="PPM-type-like_dom_sf"/>
</dbReference>
<dbReference type="AlphaFoldDB" id="A0A921UNB2"/>
<comment type="similarity">
    <text evidence="4">Belongs to the PP2C family.</text>
</comment>
<accession>A0A921UNB2</accession>
<evidence type="ECO:0000256" key="6">
    <source>
        <dbReference type="ARBA" id="ARBA00022692"/>
    </source>
</evidence>
<proteinExistence type="inferred from homology"/>
<keyword evidence="6 16" id="KW-0812">Transmembrane</keyword>
<keyword evidence="8" id="KW-0378">Hydrolase</keyword>
<dbReference type="CDD" id="cd00143">
    <property type="entry name" value="PP2Cc"/>
    <property type="match status" value="1"/>
</dbReference>
<organism evidence="18 19">
    <name type="scientific">Sorghum bicolor</name>
    <name type="common">Sorghum</name>
    <name type="synonym">Sorghum vulgare</name>
    <dbReference type="NCBI Taxonomy" id="4558"/>
    <lineage>
        <taxon>Eukaryota</taxon>
        <taxon>Viridiplantae</taxon>
        <taxon>Streptophyta</taxon>
        <taxon>Embryophyta</taxon>
        <taxon>Tracheophyta</taxon>
        <taxon>Spermatophyta</taxon>
        <taxon>Magnoliopsida</taxon>
        <taxon>Liliopsida</taxon>
        <taxon>Poales</taxon>
        <taxon>Poaceae</taxon>
        <taxon>PACMAD clade</taxon>
        <taxon>Panicoideae</taxon>
        <taxon>Andropogonodae</taxon>
        <taxon>Andropogoneae</taxon>
        <taxon>Sorghinae</taxon>
        <taxon>Sorghum</taxon>
    </lineage>
</organism>
<dbReference type="PANTHER" id="PTHR13832:SF589">
    <property type="entry name" value="[PYRUVATE DEHYDROGENASE [ACETYL-TRANSFERRING]]-PHOSPHATASE 2, MITOCHONDRIAL"/>
    <property type="match status" value="1"/>
</dbReference>
<keyword evidence="10" id="KW-0904">Protein phosphatase</keyword>
<evidence type="ECO:0000256" key="12">
    <source>
        <dbReference type="ARBA" id="ARBA00023136"/>
    </source>
</evidence>
<evidence type="ECO:0000256" key="5">
    <source>
        <dbReference type="ARBA" id="ARBA00013081"/>
    </source>
</evidence>
<dbReference type="GO" id="GO:0016020">
    <property type="term" value="C:membrane"/>
    <property type="evidence" value="ECO:0007669"/>
    <property type="project" value="UniProtKB-SubCell"/>
</dbReference>
<dbReference type="SUPFAM" id="SSF81606">
    <property type="entry name" value="PP2C-like"/>
    <property type="match status" value="1"/>
</dbReference>
<evidence type="ECO:0000256" key="2">
    <source>
        <dbReference type="ARBA" id="ARBA00001946"/>
    </source>
</evidence>
<evidence type="ECO:0000259" key="17">
    <source>
        <dbReference type="PROSITE" id="PS51746"/>
    </source>
</evidence>
<gene>
    <name evidence="18" type="ORF">BDA96_03G201400</name>
</gene>
<dbReference type="EMBL" id="CM027682">
    <property type="protein sequence ID" value="KAG0538044.1"/>
    <property type="molecule type" value="Genomic_DNA"/>
</dbReference>
<keyword evidence="9" id="KW-0460">Magnesium</keyword>
<dbReference type="FunFam" id="3.60.40.10:FF:000049">
    <property type="entry name" value="Protein phosphatase 2C 57"/>
    <property type="match status" value="1"/>
</dbReference>
<evidence type="ECO:0000313" key="18">
    <source>
        <dbReference type="EMBL" id="KAG0538044.1"/>
    </source>
</evidence>
<dbReference type="InterPro" id="IPR001932">
    <property type="entry name" value="PPM-type_phosphatase-like_dom"/>
</dbReference>
<comment type="cofactor">
    <cofactor evidence="1">
        <name>Mn(2+)</name>
        <dbReference type="ChEBI" id="CHEBI:29035"/>
    </cofactor>
</comment>
<protein>
    <recommendedName>
        <fullName evidence="5">protein-serine/threonine phosphatase</fullName>
        <ecNumber evidence="5">3.1.3.16</ecNumber>
    </recommendedName>
</protein>
<comment type="caution">
    <text evidence="18">The sequence shown here is derived from an EMBL/GenBank/DDBJ whole genome shotgun (WGS) entry which is preliminary data.</text>
</comment>
<comment type="subcellular location">
    <subcellularLocation>
        <location evidence="3">Membrane</location>
        <topology evidence="3">Single-pass membrane protein</topology>
    </subcellularLocation>
</comment>
<name>A0A921UNB2_SORBI</name>
<evidence type="ECO:0000256" key="3">
    <source>
        <dbReference type="ARBA" id="ARBA00004167"/>
    </source>
</evidence>
<evidence type="ECO:0000256" key="4">
    <source>
        <dbReference type="ARBA" id="ARBA00006702"/>
    </source>
</evidence>
<dbReference type="InterPro" id="IPR015655">
    <property type="entry name" value="PP2C"/>
</dbReference>
<dbReference type="GO" id="GO:0004722">
    <property type="term" value="F:protein serine/threonine phosphatase activity"/>
    <property type="evidence" value="ECO:0007669"/>
    <property type="project" value="UniProtKB-EC"/>
</dbReference>
<comment type="cofactor">
    <cofactor evidence="2">
        <name>Mg(2+)</name>
        <dbReference type="ChEBI" id="CHEBI:18420"/>
    </cofactor>
</comment>
<evidence type="ECO:0000256" key="9">
    <source>
        <dbReference type="ARBA" id="ARBA00022842"/>
    </source>
</evidence>
<evidence type="ECO:0000313" key="19">
    <source>
        <dbReference type="Proteomes" id="UP000807115"/>
    </source>
</evidence>
<dbReference type="Proteomes" id="UP000807115">
    <property type="component" value="Chromosome 3"/>
</dbReference>
<evidence type="ECO:0000256" key="13">
    <source>
        <dbReference type="ARBA" id="ARBA00023211"/>
    </source>
</evidence>
<evidence type="ECO:0000256" key="8">
    <source>
        <dbReference type="ARBA" id="ARBA00022801"/>
    </source>
</evidence>
<keyword evidence="11 16" id="KW-1133">Transmembrane helix</keyword>
<dbReference type="SMART" id="SM00332">
    <property type="entry name" value="PP2Cc"/>
    <property type="match status" value="1"/>
</dbReference>
<feature type="domain" description="PPM-type phosphatase" evidence="17">
    <location>
        <begin position="167"/>
        <end position="456"/>
    </location>
</feature>
<keyword evidence="12 16" id="KW-0472">Membrane</keyword>
<evidence type="ECO:0000256" key="14">
    <source>
        <dbReference type="ARBA" id="ARBA00047761"/>
    </source>
</evidence>
<dbReference type="Gene3D" id="3.60.40.10">
    <property type="entry name" value="PPM-type phosphatase domain"/>
    <property type="match status" value="1"/>
</dbReference>
<dbReference type="GO" id="GO:0046872">
    <property type="term" value="F:metal ion binding"/>
    <property type="evidence" value="ECO:0007669"/>
    <property type="project" value="UniProtKB-KW"/>
</dbReference>
<comment type="catalytic activity">
    <reaction evidence="15">
        <text>O-phospho-L-threonyl-[protein] + H2O = L-threonyl-[protein] + phosphate</text>
        <dbReference type="Rhea" id="RHEA:47004"/>
        <dbReference type="Rhea" id="RHEA-COMP:11060"/>
        <dbReference type="Rhea" id="RHEA-COMP:11605"/>
        <dbReference type="ChEBI" id="CHEBI:15377"/>
        <dbReference type="ChEBI" id="CHEBI:30013"/>
        <dbReference type="ChEBI" id="CHEBI:43474"/>
        <dbReference type="ChEBI" id="CHEBI:61977"/>
        <dbReference type="EC" id="3.1.3.16"/>
    </reaction>
</comment>
<keyword evidence="13" id="KW-0464">Manganese</keyword>